<dbReference type="AlphaFoldDB" id="A0A4Y1RXC6"/>
<protein>
    <submittedName>
        <fullName evidence="2">Transposable element protein</fullName>
    </submittedName>
</protein>
<organism evidence="2">
    <name type="scientific">Prunus dulcis</name>
    <name type="common">Almond</name>
    <name type="synonym">Amygdalus dulcis</name>
    <dbReference type="NCBI Taxonomy" id="3755"/>
    <lineage>
        <taxon>Eukaryota</taxon>
        <taxon>Viridiplantae</taxon>
        <taxon>Streptophyta</taxon>
        <taxon>Embryophyta</taxon>
        <taxon>Tracheophyta</taxon>
        <taxon>Spermatophyta</taxon>
        <taxon>Magnoliopsida</taxon>
        <taxon>eudicotyledons</taxon>
        <taxon>Gunneridae</taxon>
        <taxon>Pentapetalae</taxon>
        <taxon>rosids</taxon>
        <taxon>fabids</taxon>
        <taxon>Rosales</taxon>
        <taxon>Rosaceae</taxon>
        <taxon>Amygdaloideae</taxon>
        <taxon>Amygdaleae</taxon>
        <taxon>Prunus</taxon>
    </lineage>
</organism>
<reference evidence="2" key="1">
    <citation type="journal article" date="2019" name="Science">
        <title>Mutation of a bHLH transcription factor allowed almond domestication.</title>
        <authorList>
            <person name="Sanchez-Perez R."/>
            <person name="Pavan S."/>
            <person name="Mazzeo R."/>
            <person name="Moldovan C."/>
            <person name="Aiese Cigliano R."/>
            <person name="Del Cueto J."/>
            <person name="Ricciardi F."/>
            <person name="Lotti C."/>
            <person name="Ricciardi L."/>
            <person name="Dicenta F."/>
            <person name="Lopez-Marques R.L."/>
            <person name="Lindberg Moller B."/>
        </authorList>
    </citation>
    <scope>NUCLEOTIDE SEQUENCE</scope>
</reference>
<feature type="region of interest" description="Disordered" evidence="1">
    <location>
        <begin position="1"/>
        <end position="23"/>
    </location>
</feature>
<name>A0A4Y1RXC6_PRUDU</name>
<gene>
    <name evidence="2" type="ORF">Prudu_021393</name>
</gene>
<dbReference type="EMBL" id="AP019304">
    <property type="protein sequence ID" value="BBH09011.1"/>
    <property type="molecule type" value="Genomic_DNA"/>
</dbReference>
<sequence>AESTKPTEFGELPTQNPIASHVSSDRLSPSYDAFVHQMVYVVIVSKVEEALHPKVTQAMNEEIEAHKKNYTWVFTIKHKDDGIIERYKGFNMINLINIEKLNGTNFKT</sequence>
<feature type="non-terminal residue" evidence="2">
    <location>
        <position position="1"/>
    </location>
</feature>
<evidence type="ECO:0000256" key="1">
    <source>
        <dbReference type="SAM" id="MobiDB-lite"/>
    </source>
</evidence>
<evidence type="ECO:0000313" key="2">
    <source>
        <dbReference type="EMBL" id="BBH09011.1"/>
    </source>
</evidence>
<proteinExistence type="predicted"/>
<feature type="compositionally biased region" description="Polar residues" evidence="1">
    <location>
        <begin position="13"/>
        <end position="23"/>
    </location>
</feature>
<accession>A0A4Y1RXC6</accession>